<gene>
    <name evidence="2" type="ORF">LCOR_04690.1</name>
</gene>
<evidence type="ECO:0000313" key="2">
    <source>
        <dbReference type="EMBL" id="CDH53329.1"/>
    </source>
</evidence>
<feature type="region of interest" description="Disordered" evidence="1">
    <location>
        <begin position="1"/>
        <end position="24"/>
    </location>
</feature>
<protein>
    <submittedName>
        <fullName evidence="2">Uncharacterized protein</fullName>
    </submittedName>
</protein>
<reference evidence="2" key="1">
    <citation type="submission" date="2013-08" db="EMBL/GenBank/DDBJ databases">
        <title>Gene expansion shapes genome architecture in the human pathogen Lichtheimia corymbifera: an evolutionary genomics analysis in the ancient terrestrial Mucorales (Mucoromycotina).</title>
        <authorList>
            <person name="Schwartze V.U."/>
            <person name="Winter S."/>
            <person name="Shelest E."/>
            <person name="Marcet-Houben M."/>
            <person name="Horn F."/>
            <person name="Wehner S."/>
            <person name="Hoffmann K."/>
            <person name="Riege K."/>
            <person name="Sammeth M."/>
            <person name="Nowrousian M."/>
            <person name="Valiante V."/>
            <person name="Linde J."/>
            <person name="Jacobsen I.D."/>
            <person name="Marz M."/>
            <person name="Brakhage A.A."/>
            <person name="Gabaldon T."/>
            <person name="Bocker S."/>
            <person name="Voigt K."/>
        </authorList>
    </citation>
    <scope>NUCLEOTIDE SEQUENCE [LARGE SCALE GENOMIC DNA]</scope>
    <source>
        <strain evidence="2">FSU 9682</strain>
    </source>
</reference>
<organism evidence="2 3">
    <name type="scientific">Lichtheimia corymbifera JMRC:FSU:9682</name>
    <dbReference type="NCBI Taxonomy" id="1263082"/>
    <lineage>
        <taxon>Eukaryota</taxon>
        <taxon>Fungi</taxon>
        <taxon>Fungi incertae sedis</taxon>
        <taxon>Mucoromycota</taxon>
        <taxon>Mucoromycotina</taxon>
        <taxon>Mucoromycetes</taxon>
        <taxon>Mucorales</taxon>
        <taxon>Lichtheimiaceae</taxon>
        <taxon>Lichtheimia</taxon>
    </lineage>
</organism>
<sequence length="78" mass="8720">MCTRSDNPVKENSGRPIPFRPTSDTSSYVRELDFTCNSCIPSCLHQVHHCVDDRHSTSKSCGTMKRVAVLQGVRPTLK</sequence>
<dbReference type="AlphaFoldDB" id="A0A068RTH8"/>
<dbReference type="VEuPathDB" id="FungiDB:LCOR_04690.1"/>
<proteinExistence type="predicted"/>
<name>A0A068RTH8_9FUNG</name>
<evidence type="ECO:0000313" key="3">
    <source>
        <dbReference type="Proteomes" id="UP000027586"/>
    </source>
</evidence>
<comment type="caution">
    <text evidence="2">The sequence shown here is derived from an EMBL/GenBank/DDBJ whole genome shotgun (WGS) entry which is preliminary data.</text>
</comment>
<dbReference type="Proteomes" id="UP000027586">
    <property type="component" value="Unassembled WGS sequence"/>
</dbReference>
<evidence type="ECO:0000256" key="1">
    <source>
        <dbReference type="SAM" id="MobiDB-lite"/>
    </source>
</evidence>
<accession>A0A068RTH8</accession>
<keyword evidence="3" id="KW-1185">Reference proteome</keyword>
<dbReference type="EMBL" id="CBTN010000017">
    <property type="protein sequence ID" value="CDH53329.1"/>
    <property type="molecule type" value="Genomic_DNA"/>
</dbReference>